<dbReference type="GO" id="GO:0003700">
    <property type="term" value="F:DNA-binding transcription factor activity"/>
    <property type="evidence" value="ECO:0007669"/>
    <property type="project" value="InterPro"/>
</dbReference>
<evidence type="ECO:0000313" key="5">
    <source>
        <dbReference type="EMBL" id="EPD27028.1"/>
    </source>
</evidence>
<dbReference type="PANTHER" id="PTHR44846">
    <property type="entry name" value="MANNOSYL-D-GLYCERATE TRANSPORT/METABOLISM SYSTEM REPRESSOR MNGR-RELATED"/>
    <property type="match status" value="1"/>
</dbReference>
<keyword evidence="3" id="KW-0804">Transcription</keyword>
<dbReference type="InterPro" id="IPR050679">
    <property type="entry name" value="Bact_HTH_transcr_reg"/>
</dbReference>
<feature type="domain" description="HTH gntR-type" evidence="4">
    <location>
        <begin position="29"/>
        <end position="97"/>
    </location>
</feature>
<evidence type="ECO:0000313" key="6">
    <source>
        <dbReference type="Proteomes" id="UP000014393"/>
    </source>
</evidence>
<dbReference type="EMBL" id="AGWM01000010">
    <property type="protein sequence ID" value="EPD27028.1"/>
    <property type="molecule type" value="Genomic_DNA"/>
</dbReference>
<dbReference type="SMART" id="SM00345">
    <property type="entry name" value="HTH_GNTR"/>
    <property type="match status" value="1"/>
</dbReference>
<dbReference type="HOGENOM" id="CLU_063236_2_3_11"/>
<dbReference type="InterPro" id="IPR028978">
    <property type="entry name" value="Chorismate_lyase_/UTRA_dom_sf"/>
</dbReference>
<dbReference type="SUPFAM" id="SSF46785">
    <property type="entry name" value="Winged helix' DNA-binding domain"/>
    <property type="match status" value="1"/>
</dbReference>
<dbReference type="eggNOG" id="COG2188">
    <property type="taxonomic scope" value="Bacteria"/>
</dbReference>
<dbReference type="GO" id="GO:0003677">
    <property type="term" value="F:DNA binding"/>
    <property type="evidence" value="ECO:0007669"/>
    <property type="project" value="UniProtKB-KW"/>
</dbReference>
<dbReference type="SUPFAM" id="SSF64288">
    <property type="entry name" value="Chorismate lyase-like"/>
    <property type="match status" value="1"/>
</dbReference>
<dbReference type="Proteomes" id="UP000014393">
    <property type="component" value="Unassembled WGS sequence"/>
</dbReference>
<dbReference type="PROSITE" id="PS50949">
    <property type="entry name" value="HTH_GNTR"/>
    <property type="match status" value="1"/>
</dbReference>
<evidence type="ECO:0000256" key="1">
    <source>
        <dbReference type="ARBA" id="ARBA00023015"/>
    </source>
</evidence>
<gene>
    <name evidence="5" type="ORF">HMPREF9237_00963</name>
</gene>
<dbReference type="SMART" id="SM00866">
    <property type="entry name" value="UTRA"/>
    <property type="match status" value="1"/>
</dbReference>
<dbReference type="Pfam" id="PF07702">
    <property type="entry name" value="UTRA"/>
    <property type="match status" value="1"/>
</dbReference>
<organism evidence="5 6">
    <name type="scientific">Actinotignum schaalii FB123-CNA-2</name>
    <dbReference type="NCBI Taxonomy" id="883067"/>
    <lineage>
        <taxon>Bacteria</taxon>
        <taxon>Bacillati</taxon>
        <taxon>Actinomycetota</taxon>
        <taxon>Actinomycetes</taxon>
        <taxon>Actinomycetales</taxon>
        <taxon>Actinomycetaceae</taxon>
        <taxon>Actinotignum</taxon>
    </lineage>
</organism>
<dbReference type="AlphaFoldDB" id="S2VHV5"/>
<reference evidence="5 6" key="1">
    <citation type="submission" date="2013-05" db="EMBL/GenBank/DDBJ databases">
        <title>The Genome Sequence of Actinobaculum schaalii FB123-CNA2.</title>
        <authorList>
            <consortium name="The Broad Institute Genomics Platform"/>
            <person name="Earl A."/>
            <person name="Ward D."/>
            <person name="Feldgarden M."/>
            <person name="Gevers D."/>
            <person name="Saerens B."/>
            <person name="Vaneechoutte M."/>
            <person name="Walker B."/>
            <person name="Young S."/>
            <person name="Zeng Q."/>
            <person name="Gargeya S."/>
            <person name="Fitzgerald M."/>
            <person name="Haas B."/>
            <person name="Abouelleil A."/>
            <person name="Allen A.W."/>
            <person name="Alvarado L."/>
            <person name="Arachchi H.M."/>
            <person name="Berlin A.M."/>
            <person name="Chapman S.B."/>
            <person name="Gainer-Dewar J."/>
            <person name="Goldberg J."/>
            <person name="Griggs A."/>
            <person name="Gujja S."/>
            <person name="Hansen M."/>
            <person name="Howarth C."/>
            <person name="Imamovic A."/>
            <person name="Ireland A."/>
            <person name="Larimer J."/>
            <person name="McCowan C."/>
            <person name="Murphy C."/>
            <person name="Pearson M."/>
            <person name="Poon T.W."/>
            <person name="Priest M."/>
            <person name="Roberts A."/>
            <person name="Saif S."/>
            <person name="Shea T."/>
            <person name="Sisk P."/>
            <person name="Sykes S."/>
            <person name="Wortman J."/>
            <person name="Nusbaum C."/>
            <person name="Birren B."/>
        </authorList>
    </citation>
    <scope>NUCLEOTIDE SEQUENCE [LARGE SCALE GENOMIC DNA]</scope>
    <source>
        <strain evidence="5 6">FB123-CNA-2</strain>
    </source>
</reference>
<dbReference type="OrthoDB" id="3194402at2"/>
<keyword evidence="1" id="KW-0805">Transcription regulation</keyword>
<proteinExistence type="predicted"/>
<dbReference type="InterPro" id="IPR011663">
    <property type="entry name" value="UTRA"/>
</dbReference>
<dbReference type="Gene3D" id="3.40.1410.10">
    <property type="entry name" value="Chorismate lyase-like"/>
    <property type="match status" value="1"/>
</dbReference>
<dbReference type="GO" id="GO:0045892">
    <property type="term" value="P:negative regulation of DNA-templated transcription"/>
    <property type="evidence" value="ECO:0007669"/>
    <property type="project" value="TreeGrafter"/>
</dbReference>
<dbReference type="InterPro" id="IPR036388">
    <property type="entry name" value="WH-like_DNA-bd_sf"/>
</dbReference>
<keyword evidence="2" id="KW-0238">DNA-binding</keyword>
<dbReference type="PATRIC" id="fig|883067.3.peg.946"/>
<sequence length="260" mass="28556">MSNPHGKDNADQLDVPVAPRIVFDSRSSTPLHQQITQSLASLIDSGALLPGQLLEDEVSMSRRLGVSRPTLRRALQVLTDEGKLSRRPRVGTRVMPRVFQRDPSLASLSDDLRAAGREPRTDVLQYRVVFADSGLAADMHCLEGKEIVALERLRWAEGNRMGIMRNWIPADLAPSLTAISSGGLYAFFKSHGIVLRGGVQRISARSATPTEAELLHVASGAPLLRVRRSAYDESGRVVDLADHLYDAEQYDLTLPLNFPA</sequence>
<dbReference type="InterPro" id="IPR000524">
    <property type="entry name" value="Tscrpt_reg_HTH_GntR"/>
</dbReference>
<dbReference type="Gene3D" id="1.10.10.10">
    <property type="entry name" value="Winged helix-like DNA-binding domain superfamily/Winged helix DNA-binding domain"/>
    <property type="match status" value="1"/>
</dbReference>
<name>S2VHV5_9ACTO</name>
<evidence type="ECO:0000256" key="3">
    <source>
        <dbReference type="ARBA" id="ARBA00023163"/>
    </source>
</evidence>
<dbReference type="PANTHER" id="PTHR44846:SF17">
    <property type="entry name" value="GNTR-FAMILY TRANSCRIPTIONAL REGULATOR"/>
    <property type="match status" value="1"/>
</dbReference>
<evidence type="ECO:0000259" key="4">
    <source>
        <dbReference type="PROSITE" id="PS50949"/>
    </source>
</evidence>
<dbReference type="PRINTS" id="PR00035">
    <property type="entry name" value="HTHGNTR"/>
</dbReference>
<dbReference type="Pfam" id="PF00392">
    <property type="entry name" value="GntR"/>
    <property type="match status" value="1"/>
</dbReference>
<dbReference type="CDD" id="cd07377">
    <property type="entry name" value="WHTH_GntR"/>
    <property type="match status" value="1"/>
</dbReference>
<comment type="caution">
    <text evidence="5">The sequence shown here is derived from an EMBL/GenBank/DDBJ whole genome shotgun (WGS) entry which is preliminary data.</text>
</comment>
<dbReference type="InterPro" id="IPR036390">
    <property type="entry name" value="WH_DNA-bd_sf"/>
</dbReference>
<protein>
    <recommendedName>
        <fullName evidence="4">HTH gntR-type domain-containing protein</fullName>
    </recommendedName>
</protein>
<accession>S2VHV5</accession>
<keyword evidence="6" id="KW-1185">Reference proteome</keyword>
<evidence type="ECO:0000256" key="2">
    <source>
        <dbReference type="ARBA" id="ARBA00023125"/>
    </source>
</evidence>